<dbReference type="SMART" id="SM00028">
    <property type="entry name" value="TPR"/>
    <property type="match status" value="3"/>
</dbReference>
<dbReference type="Proteomes" id="UP000199426">
    <property type="component" value="Unassembled WGS sequence"/>
</dbReference>
<dbReference type="Proteomes" id="UP000251670">
    <property type="component" value="Unassembled WGS sequence"/>
</dbReference>
<feature type="transmembrane region" description="Helical" evidence="2">
    <location>
        <begin position="352"/>
        <end position="371"/>
    </location>
</feature>
<dbReference type="EMBL" id="UAWB01000005">
    <property type="protein sequence ID" value="SQB44599.1"/>
    <property type="molecule type" value="Genomic_DNA"/>
</dbReference>
<reference evidence="4 6" key="2">
    <citation type="submission" date="2018-06" db="EMBL/GenBank/DDBJ databases">
        <authorList>
            <consortium name="Pathogen Informatics"/>
            <person name="Doyle S."/>
        </authorList>
    </citation>
    <scope>NUCLEOTIDE SEQUENCE [LARGE SCALE GENOMIC DNA]</scope>
    <source>
        <strain evidence="4 6">NCTC13492</strain>
    </source>
</reference>
<protein>
    <submittedName>
        <fullName evidence="3 4">Tetratricopeptide repeat</fullName>
    </submittedName>
</protein>
<dbReference type="SUPFAM" id="SSF46894">
    <property type="entry name" value="C-terminal effector domain of the bipartite response regulators"/>
    <property type="match status" value="1"/>
</dbReference>
<dbReference type="InterPro" id="IPR011990">
    <property type="entry name" value="TPR-like_helical_dom_sf"/>
</dbReference>
<sequence length="494" mass="58050">MFKKSFFNLNLYKNSVKGKSIMIRVLLSIVLIILMSCSPNSREYEKSFDIPLMKKNEEFRLAGEYDSLVILNKKYYRIAEDKGYEEGKALCYINLAELNLSLENYPKSQIFLNTAEETLKDSKNNLHLARFYNIYSRLSSEMRRRDKAIEYNRKALDLIQPARESKFKQNILFSIYLRQATYLVGKKQPDKALVFFKKAGKVDDSGMADCAIADYIYMNKNKDSAYKYVTLAYNKAMKRRKVDGVVLYANTIMGEYYMANKQYDKAEEVLKEALTINLKIKDIYAYYLKFIYNDLRVVYENKGEKEKAYLYLNAYTEAYNKTNSSLLSTINQDMESFISEAKTGTEEHKSKVQWVIFLSFAGLSLLALYTWRIINTLRKRKADLKSEAENLKSRINDNRQEEILEMAKRNDPEFLAYFKEVYPGYIDKLLAINPGLETSEQVFCAMLKLHFTSKEIANYTLVQHRTIQQKKYRIRKKMNIPTETDIYVFFDRIK</sequence>
<dbReference type="GO" id="GO:0006355">
    <property type="term" value="P:regulation of DNA-templated transcription"/>
    <property type="evidence" value="ECO:0007669"/>
    <property type="project" value="InterPro"/>
</dbReference>
<dbReference type="InterPro" id="IPR019734">
    <property type="entry name" value="TPR_rpt"/>
</dbReference>
<dbReference type="InterPro" id="IPR016032">
    <property type="entry name" value="Sig_transdc_resp-reg_C-effctor"/>
</dbReference>
<dbReference type="Gene3D" id="1.25.40.10">
    <property type="entry name" value="Tetratricopeptide repeat domain"/>
    <property type="match status" value="2"/>
</dbReference>
<dbReference type="Pfam" id="PF13181">
    <property type="entry name" value="TPR_8"/>
    <property type="match status" value="1"/>
</dbReference>
<dbReference type="EMBL" id="FNEG01000001">
    <property type="protein sequence ID" value="SDI28499.1"/>
    <property type="molecule type" value="Genomic_DNA"/>
</dbReference>
<accession>A0A2X2Z484</accession>
<keyword evidence="2" id="KW-0812">Transmembrane</keyword>
<organism evidence="4 6">
    <name type="scientific">Chryseobacterium jejuense</name>
    <dbReference type="NCBI Taxonomy" id="445960"/>
    <lineage>
        <taxon>Bacteria</taxon>
        <taxon>Pseudomonadati</taxon>
        <taxon>Bacteroidota</taxon>
        <taxon>Flavobacteriia</taxon>
        <taxon>Flavobacteriales</taxon>
        <taxon>Weeksellaceae</taxon>
        <taxon>Chryseobacterium group</taxon>
        <taxon>Chryseobacterium</taxon>
    </lineage>
</organism>
<feature type="coiled-coil region" evidence="1">
    <location>
        <begin position="374"/>
        <end position="401"/>
    </location>
</feature>
<gene>
    <name evidence="4" type="ORF">NCTC13492_02488</name>
    <name evidence="3" type="ORF">SAMN05421542_0713</name>
</gene>
<evidence type="ECO:0000256" key="2">
    <source>
        <dbReference type="SAM" id="Phobius"/>
    </source>
</evidence>
<evidence type="ECO:0000313" key="6">
    <source>
        <dbReference type="Proteomes" id="UP000251670"/>
    </source>
</evidence>
<keyword evidence="1" id="KW-0175">Coiled coil</keyword>
<proteinExistence type="predicted"/>
<reference evidence="3 5" key="1">
    <citation type="submission" date="2016-10" db="EMBL/GenBank/DDBJ databases">
        <authorList>
            <person name="Varghese N."/>
            <person name="Submissions S."/>
        </authorList>
    </citation>
    <scope>NUCLEOTIDE SEQUENCE [LARGE SCALE GENOMIC DNA]</scope>
    <source>
        <strain evidence="3 5">DSM 19299</strain>
    </source>
</reference>
<evidence type="ECO:0000313" key="5">
    <source>
        <dbReference type="Proteomes" id="UP000199426"/>
    </source>
</evidence>
<evidence type="ECO:0000256" key="1">
    <source>
        <dbReference type="SAM" id="Coils"/>
    </source>
</evidence>
<feature type="transmembrane region" description="Helical" evidence="2">
    <location>
        <begin position="21"/>
        <end position="41"/>
    </location>
</feature>
<dbReference type="GO" id="GO:0003677">
    <property type="term" value="F:DNA binding"/>
    <property type="evidence" value="ECO:0007669"/>
    <property type="project" value="InterPro"/>
</dbReference>
<keyword evidence="2" id="KW-1133">Transmembrane helix</keyword>
<keyword evidence="2" id="KW-0472">Membrane</keyword>
<name>A0A2X2Z484_CHRJE</name>
<dbReference type="SUPFAM" id="SSF48452">
    <property type="entry name" value="TPR-like"/>
    <property type="match status" value="2"/>
</dbReference>
<dbReference type="AlphaFoldDB" id="A0A2X2Z484"/>
<evidence type="ECO:0000313" key="4">
    <source>
        <dbReference type="EMBL" id="SQB44599.1"/>
    </source>
</evidence>
<keyword evidence="5" id="KW-1185">Reference proteome</keyword>
<dbReference type="STRING" id="445960.SAMN05421542_0713"/>
<evidence type="ECO:0000313" key="3">
    <source>
        <dbReference type="EMBL" id="SDI28499.1"/>
    </source>
</evidence>